<proteinExistence type="predicted"/>
<reference evidence="1" key="1">
    <citation type="journal article" date="2020" name="mSystems">
        <title>Genome- and Community-Level Interaction Insights into Carbon Utilization and Element Cycling Functions of Hydrothermarchaeota in Hydrothermal Sediment.</title>
        <authorList>
            <person name="Zhou Z."/>
            <person name="Liu Y."/>
            <person name="Xu W."/>
            <person name="Pan J."/>
            <person name="Luo Z.H."/>
            <person name="Li M."/>
        </authorList>
    </citation>
    <scope>NUCLEOTIDE SEQUENCE [LARGE SCALE GENOMIC DNA]</scope>
    <source>
        <strain evidence="1">SpSt-349</strain>
    </source>
</reference>
<organism evidence="1">
    <name type="scientific">Geobacter metallireducens</name>
    <dbReference type="NCBI Taxonomy" id="28232"/>
    <lineage>
        <taxon>Bacteria</taxon>
        <taxon>Pseudomonadati</taxon>
        <taxon>Thermodesulfobacteriota</taxon>
        <taxon>Desulfuromonadia</taxon>
        <taxon>Geobacterales</taxon>
        <taxon>Geobacteraceae</taxon>
        <taxon>Geobacter</taxon>
    </lineage>
</organism>
<dbReference type="AlphaFoldDB" id="A0A831TXV1"/>
<dbReference type="EMBL" id="DSOV01000016">
    <property type="protein sequence ID" value="HEN41641.1"/>
    <property type="molecule type" value="Genomic_DNA"/>
</dbReference>
<name>A0A831TXV1_GEOME</name>
<gene>
    <name evidence="1" type="ORF">ENQ87_04565</name>
</gene>
<sequence length="123" mass="13621">MFDRETARRMVWDTVCMLSSSYPDGALEWLRANRPDVIRYAHEAEAALDAAVEAEDVHGLALALERYVKVFQRAFQVFEGRPPVIEVQAFPSAGVAEGKAVLRSASPLPPDDRIRPIVQNGVA</sequence>
<accession>A0A831TXV1</accession>
<evidence type="ECO:0000313" key="1">
    <source>
        <dbReference type="EMBL" id="HEN41641.1"/>
    </source>
</evidence>
<comment type="caution">
    <text evidence="1">The sequence shown here is derived from an EMBL/GenBank/DDBJ whole genome shotgun (WGS) entry which is preliminary data.</text>
</comment>
<protein>
    <submittedName>
        <fullName evidence="1">Uncharacterized protein</fullName>
    </submittedName>
</protein>